<keyword evidence="3" id="KW-1185">Reference proteome</keyword>
<evidence type="ECO:0000313" key="2">
    <source>
        <dbReference type="EMBL" id="MBD2700163.1"/>
    </source>
</evidence>
<name>A0A926XTP9_9BACT</name>
<dbReference type="Pfam" id="PF10547">
    <property type="entry name" value="P22_AR_N"/>
    <property type="match status" value="1"/>
</dbReference>
<accession>A0A926XTP9</accession>
<dbReference type="Proteomes" id="UP000598820">
    <property type="component" value="Unassembled WGS sequence"/>
</dbReference>
<proteinExistence type="predicted"/>
<feature type="domain" description="Antirepressor protein ant N-terminal" evidence="1">
    <location>
        <begin position="4"/>
        <end position="113"/>
    </location>
</feature>
<gene>
    <name evidence="2" type="ORF">IC229_05920</name>
</gene>
<evidence type="ECO:0000259" key="1">
    <source>
        <dbReference type="Pfam" id="PF10547"/>
    </source>
</evidence>
<reference evidence="2" key="1">
    <citation type="submission" date="2020-09" db="EMBL/GenBank/DDBJ databases">
        <authorList>
            <person name="Kim M.K."/>
        </authorList>
    </citation>
    <scope>NUCLEOTIDE SEQUENCE</scope>
    <source>
        <strain evidence="2">BT702</strain>
    </source>
</reference>
<dbReference type="PRINTS" id="PR01994">
    <property type="entry name" value="ANTIREPRESSR"/>
</dbReference>
<protein>
    <recommendedName>
        <fullName evidence="1">Antirepressor protein ant N-terminal domain-containing protein</fullName>
    </recommendedName>
</protein>
<comment type="caution">
    <text evidence="2">The sequence shown here is derived from an EMBL/GenBank/DDBJ whole genome shotgun (WGS) entry which is preliminary data.</text>
</comment>
<dbReference type="AlphaFoldDB" id="A0A926XTP9"/>
<dbReference type="RefSeq" id="WP_190886015.1">
    <property type="nucleotide sequence ID" value="NZ_JACWZY010000003.1"/>
</dbReference>
<organism evidence="2 3">
    <name type="scientific">Spirosoma profusum</name>
    <dbReference type="NCBI Taxonomy" id="2771354"/>
    <lineage>
        <taxon>Bacteria</taxon>
        <taxon>Pseudomonadati</taxon>
        <taxon>Bacteroidota</taxon>
        <taxon>Cytophagia</taxon>
        <taxon>Cytophagales</taxon>
        <taxon>Cytophagaceae</taxon>
        <taxon>Spirosoma</taxon>
    </lineage>
</organism>
<dbReference type="EMBL" id="JACWZY010000003">
    <property type="protein sequence ID" value="MBD2700163.1"/>
    <property type="molecule type" value="Genomic_DNA"/>
</dbReference>
<dbReference type="InterPro" id="IPR018875">
    <property type="entry name" value="Antirepressor_Ant_N"/>
</dbReference>
<evidence type="ECO:0000313" key="3">
    <source>
        <dbReference type="Proteomes" id="UP000598820"/>
    </source>
</evidence>
<sequence>MTETIKFHDAVLFGEQVGDEVFVPVRPICESIGVHTDKQISRLKSDSIISREHTERYVHDASGRRQKMFCIPLRYVHGWLFSIPDNLVKPEVRPRLLLFKKECYDVLYEHFFGNARIARLDAEREHGLIARNKEINKLVRDLMAEQATNKIELQTILNRRAITYRLEPIHDGAEKEYEKRKFLGQQLKIADT</sequence>